<feature type="transmembrane region" description="Helical" evidence="12">
    <location>
        <begin position="5"/>
        <end position="24"/>
    </location>
</feature>
<reference evidence="15" key="1">
    <citation type="submission" date="2022-12" db="EMBL/GenBank/DDBJ databases">
        <title>Genome sequence of HCMS5-2.</title>
        <authorList>
            <person name="Woo H."/>
        </authorList>
    </citation>
    <scope>NUCLEOTIDE SEQUENCE</scope>
    <source>
        <strain evidence="15">HCMS5-2</strain>
    </source>
</reference>
<evidence type="ECO:0000256" key="2">
    <source>
        <dbReference type="ARBA" id="ARBA00022475"/>
    </source>
</evidence>
<dbReference type="InterPro" id="IPR025202">
    <property type="entry name" value="PLD-like_dom"/>
</dbReference>
<evidence type="ECO:0000259" key="14">
    <source>
        <dbReference type="PROSITE" id="PS50035"/>
    </source>
</evidence>
<keyword evidence="11 12" id="KW-1208">Phospholipid metabolism</keyword>
<dbReference type="InterPro" id="IPR001736">
    <property type="entry name" value="PLipase_D/transphosphatidylase"/>
</dbReference>
<keyword evidence="4 12" id="KW-0808">Transferase</keyword>
<keyword evidence="2 12" id="KW-1003">Cell membrane</keyword>
<feature type="domain" description="PLD phosphodiesterase" evidence="14">
    <location>
        <begin position="396"/>
        <end position="423"/>
    </location>
</feature>
<dbReference type="HAMAP" id="MF_01916">
    <property type="entry name" value="Cardiolipin_synth_Cls"/>
    <property type="match status" value="1"/>
</dbReference>
<evidence type="ECO:0000256" key="5">
    <source>
        <dbReference type="ARBA" id="ARBA00022692"/>
    </source>
</evidence>
<proteinExistence type="inferred from homology"/>
<keyword evidence="6" id="KW-0677">Repeat</keyword>
<dbReference type="Gene3D" id="3.30.870.10">
    <property type="entry name" value="Endonuclease Chain A"/>
    <property type="match status" value="2"/>
</dbReference>
<protein>
    <recommendedName>
        <fullName evidence="12 13">Cardiolipin synthase</fullName>
        <shortName evidence="12">CL synthase</shortName>
        <ecNumber evidence="12 13">2.7.8.-</ecNumber>
    </recommendedName>
</protein>
<sequence length="483" mass="55290">MNWLLLSEIVYAIIVILVCLRVVIDTRSNTKTLAYLLLTIFIPVLGIIIYFSVGINYRKRKMFSKKLLQNEDLAKQIEIEVNQYSQNTFNNSPEHVQVYERLSHLLLKDTRSPLTGHNAVKLLFNGENKFPEVLQALRKAEHHIHIEYYIFEDDEVGRSIEKVLIEKAKEGIEIRFIYDDFGSRSIRKKMVDRLRNAGIEAFAFSKITFIALANQLNYRNHRKIIIIDGVVGFVGGINVSDRYVNHAESKALFWRDTHLRLEGPGIYYLQYLFLCDWNFCAEEKLQPNNLFFPRHHADSKNTKVVQIAASGPDSNFPSILFSLLEVISNAKKEILITTPYFIPGESIIDALTVAALSGVSIKLLVPDISDSKLVNAAAKSYYDELLKVDVEIYLYQKGFVHAKTMVADKEIAIVGSANMDYRSFDLNFEVNAIIYDEEIAGQLSNAFYDDILNAKKIDRQAWENRPAIRQLLEKSARLISPLL</sequence>
<keyword evidence="3 12" id="KW-0444">Lipid biosynthesis</keyword>
<keyword evidence="9 12" id="KW-0472">Membrane</keyword>
<evidence type="ECO:0000256" key="9">
    <source>
        <dbReference type="ARBA" id="ARBA00023136"/>
    </source>
</evidence>
<feature type="active site" evidence="12">
    <location>
        <position position="221"/>
    </location>
</feature>
<dbReference type="PANTHER" id="PTHR21248">
    <property type="entry name" value="CARDIOLIPIN SYNTHASE"/>
    <property type="match status" value="1"/>
</dbReference>
<evidence type="ECO:0000256" key="4">
    <source>
        <dbReference type="ARBA" id="ARBA00022679"/>
    </source>
</evidence>
<dbReference type="PROSITE" id="PS50035">
    <property type="entry name" value="PLD"/>
    <property type="match status" value="2"/>
</dbReference>
<feature type="active site" evidence="12">
    <location>
        <position position="403"/>
    </location>
</feature>
<feature type="active site" evidence="12">
    <location>
        <position position="223"/>
    </location>
</feature>
<evidence type="ECO:0000256" key="8">
    <source>
        <dbReference type="ARBA" id="ARBA00023098"/>
    </source>
</evidence>
<evidence type="ECO:0000313" key="16">
    <source>
        <dbReference type="Proteomes" id="UP001144347"/>
    </source>
</evidence>
<accession>A0ABT4L9K8</accession>
<dbReference type="EMBL" id="JAPWGM010000002">
    <property type="protein sequence ID" value="MCZ4243858.1"/>
    <property type="molecule type" value="Genomic_DNA"/>
</dbReference>
<comment type="function">
    <text evidence="12">Catalyzes the reversible phosphatidyl group transfer from one phosphatidylglycerol molecule to another to form cardiolipin (CL) (diphosphatidylglycerol) and glycerol.</text>
</comment>
<dbReference type="Pfam" id="PF13396">
    <property type="entry name" value="PLDc_N"/>
    <property type="match status" value="1"/>
</dbReference>
<evidence type="ECO:0000256" key="13">
    <source>
        <dbReference type="NCBIfam" id="TIGR04265"/>
    </source>
</evidence>
<comment type="similarity">
    <text evidence="12">Belongs to the phospholipase D family. Cardiolipin synthase subfamily.</text>
</comment>
<evidence type="ECO:0000256" key="7">
    <source>
        <dbReference type="ARBA" id="ARBA00022989"/>
    </source>
</evidence>
<dbReference type="RefSeq" id="WP_269426933.1">
    <property type="nucleotide sequence ID" value="NZ_JAPWGM010000002.1"/>
</dbReference>
<evidence type="ECO:0000313" key="15">
    <source>
        <dbReference type="EMBL" id="MCZ4243858.1"/>
    </source>
</evidence>
<dbReference type="NCBIfam" id="TIGR04265">
    <property type="entry name" value="bac_cardiolipin"/>
    <property type="match status" value="1"/>
</dbReference>
<keyword evidence="10 12" id="KW-0594">Phospholipid biosynthesis</keyword>
<gene>
    <name evidence="15" type="primary">cls</name>
    <name evidence="15" type="ORF">O0955_07545</name>
</gene>
<feature type="transmembrane region" description="Helical" evidence="12">
    <location>
        <begin position="36"/>
        <end position="57"/>
    </location>
</feature>
<dbReference type="EC" id="2.7.8.-" evidence="12 13"/>
<dbReference type="CDD" id="cd09112">
    <property type="entry name" value="PLDc_CLS_2"/>
    <property type="match status" value="1"/>
</dbReference>
<dbReference type="Proteomes" id="UP001144347">
    <property type="component" value="Unassembled WGS sequence"/>
</dbReference>
<comment type="catalytic activity">
    <reaction evidence="12">
        <text>2 a 1,2-diacyl-sn-glycero-3-phospho-(1'-sn-glycerol) = a cardiolipin + glycerol</text>
        <dbReference type="Rhea" id="RHEA:31451"/>
        <dbReference type="ChEBI" id="CHEBI:17754"/>
        <dbReference type="ChEBI" id="CHEBI:62237"/>
        <dbReference type="ChEBI" id="CHEBI:64716"/>
    </reaction>
</comment>
<keyword evidence="5 12" id="KW-0812">Transmembrane</keyword>
<organism evidence="15 16">
    <name type="scientific">Pedobacter punctiformis</name>
    <dbReference type="NCBI Taxonomy" id="3004097"/>
    <lineage>
        <taxon>Bacteria</taxon>
        <taxon>Pseudomonadati</taxon>
        <taxon>Bacteroidota</taxon>
        <taxon>Sphingobacteriia</taxon>
        <taxon>Sphingobacteriales</taxon>
        <taxon>Sphingobacteriaceae</taxon>
        <taxon>Pedobacter</taxon>
    </lineage>
</organism>
<comment type="subcellular location">
    <subcellularLocation>
        <location evidence="1 12">Cell membrane</location>
        <topology evidence="1 12">Multi-pass membrane protein</topology>
    </subcellularLocation>
</comment>
<dbReference type="InterPro" id="IPR022924">
    <property type="entry name" value="Cardiolipin_synthase"/>
</dbReference>
<comment type="caution">
    <text evidence="15">The sequence shown here is derived from an EMBL/GenBank/DDBJ whole genome shotgun (WGS) entry which is preliminary data.</text>
</comment>
<feature type="active site" evidence="12">
    <location>
        <position position="228"/>
    </location>
</feature>
<evidence type="ECO:0000256" key="10">
    <source>
        <dbReference type="ARBA" id="ARBA00023209"/>
    </source>
</evidence>
<evidence type="ECO:0000256" key="1">
    <source>
        <dbReference type="ARBA" id="ARBA00004651"/>
    </source>
</evidence>
<feature type="domain" description="PLD phosphodiesterase" evidence="14">
    <location>
        <begin position="216"/>
        <end position="243"/>
    </location>
</feature>
<dbReference type="SUPFAM" id="SSF56024">
    <property type="entry name" value="Phospholipase D/nuclease"/>
    <property type="match status" value="2"/>
</dbReference>
<dbReference type="SMART" id="SM00155">
    <property type="entry name" value="PLDc"/>
    <property type="match status" value="2"/>
</dbReference>
<dbReference type="Pfam" id="PF13091">
    <property type="entry name" value="PLDc_2"/>
    <property type="match status" value="2"/>
</dbReference>
<keyword evidence="8 12" id="KW-0443">Lipid metabolism</keyword>
<keyword evidence="16" id="KW-1185">Reference proteome</keyword>
<feature type="active site" evidence="12">
    <location>
        <position position="408"/>
    </location>
</feature>
<evidence type="ECO:0000256" key="3">
    <source>
        <dbReference type="ARBA" id="ARBA00022516"/>
    </source>
</evidence>
<evidence type="ECO:0000256" key="12">
    <source>
        <dbReference type="HAMAP-Rule" id="MF_01916"/>
    </source>
</evidence>
<keyword evidence="7 12" id="KW-1133">Transmembrane helix</keyword>
<feature type="active site" evidence="12">
    <location>
        <position position="401"/>
    </location>
</feature>
<name>A0ABT4L9K8_9SPHI</name>
<evidence type="ECO:0000256" key="6">
    <source>
        <dbReference type="ARBA" id="ARBA00022737"/>
    </source>
</evidence>
<dbReference type="PANTHER" id="PTHR21248:SF22">
    <property type="entry name" value="PHOSPHOLIPASE D"/>
    <property type="match status" value="1"/>
</dbReference>
<evidence type="ECO:0000256" key="11">
    <source>
        <dbReference type="ARBA" id="ARBA00023264"/>
    </source>
</evidence>
<dbReference type="CDD" id="cd09110">
    <property type="entry name" value="PLDc_CLS_1"/>
    <property type="match status" value="1"/>
</dbReference>
<dbReference type="InterPro" id="IPR030874">
    <property type="entry name" value="Cardiolipin_synth_Firmi"/>
</dbReference>
<dbReference type="InterPro" id="IPR027379">
    <property type="entry name" value="CLS_N"/>
</dbReference>